<evidence type="ECO:0000256" key="1">
    <source>
        <dbReference type="ARBA" id="ARBA00007478"/>
    </source>
</evidence>
<dbReference type="Proteomes" id="UP001374579">
    <property type="component" value="Unassembled WGS sequence"/>
</dbReference>
<evidence type="ECO:0000256" key="2">
    <source>
        <dbReference type="SAM" id="Coils"/>
    </source>
</evidence>
<evidence type="ECO:0008006" key="5">
    <source>
        <dbReference type="Google" id="ProtNLM"/>
    </source>
</evidence>
<evidence type="ECO:0000313" key="3">
    <source>
        <dbReference type="EMBL" id="KAK7092955.1"/>
    </source>
</evidence>
<evidence type="ECO:0000313" key="4">
    <source>
        <dbReference type="Proteomes" id="UP001374579"/>
    </source>
</evidence>
<organism evidence="3 4">
    <name type="scientific">Littorina saxatilis</name>
    <dbReference type="NCBI Taxonomy" id="31220"/>
    <lineage>
        <taxon>Eukaryota</taxon>
        <taxon>Metazoa</taxon>
        <taxon>Spiralia</taxon>
        <taxon>Lophotrochozoa</taxon>
        <taxon>Mollusca</taxon>
        <taxon>Gastropoda</taxon>
        <taxon>Caenogastropoda</taxon>
        <taxon>Littorinimorpha</taxon>
        <taxon>Littorinoidea</taxon>
        <taxon>Littorinidae</taxon>
        <taxon>Littorina</taxon>
    </lineage>
</organism>
<dbReference type="GO" id="GO:0012505">
    <property type="term" value="C:endomembrane system"/>
    <property type="evidence" value="ECO:0007669"/>
    <property type="project" value="TreeGrafter"/>
</dbReference>
<reference evidence="3 4" key="1">
    <citation type="submission" date="2024-02" db="EMBL/GenBank/DDBJ databases">
        <title>Chromosome-scale genome assembly of the rough periwinkle Littorina saxatilis.</title>
        <authorList>
            <person name="De Jode A."/>
            <person name="Faria R."/>
            <person name="Formenti G."/>
            <person name="Sims Y."/>
            <person name="Smith T.P."/>
            <person name="Tracey A."/>
            <person name="Wood J.M.D."/>
            <person name="Zagrodzka Z.B."/>
            <person name="Johannesson K."/>
            <person name="Butlin R.K."/>
            <person name="Leder E.H."/>
        </authorList>
    </citation>
    <scope>NUCLEOTIDE SEQUENCE [LARGE SCALE GENOMIC DNA]</scope>
    <source>
        <strain evidence="3">Snail1</strain>
        <tissue evidence="3">Muscle</tissue>
    </source>
</reference>
<gene>
    <name evidence="3" type="ORF">V1264_008626</name>
</gene>
<sequence length="498" mass="56153">MESLPIDINYNKLLDWLINRRHCGQQWQPQAAVIRQKIIRCVENMGDDQAAQGFSEPSEVTYFQIKELLAQSKDTESGKKNFFGQYSSQNMQDWAEIIKLYERDGVNLAETTQTISRYVNYEIPAVKKQITKCQQLQKECERKEAEYANNAADLRKKYAASCRQMGIEGQKIKTELAAMVRDLPADFDRMAASTQELEGAVKYYDAFVNFLVNSREQSDSVPMLKFVQSRGNVRVYEWRTGSPPEVTEEQSIKIDLSDEQDLTNESEDIDWGGGDDDNGIDFGAEIDFGIADITVEDGGQEEQGNGDWVKVTAEDAASLPEVTGVARGEDALSVLDNPNTRNLFIDDLMELESFLTQRVQELAAPDAAMSGNQFQGAPADVQLDASEVEAMLDKVQGIVGQLTSVQMQHLMLIRSSPRYVDRLRDSLRQTLIQADKLVLAGQEAASRRRAALEEEQQLEPRLDAMKKHVRSLQKHLEAEISEKYKGRQVNIMGEINMI</sequence>
<comment type="similarity">
    <text evidence="1">Belongs to the CDK5RAP3 family.</text>
</comment>
<accession>A0AAN9ATB8</accession>
<keyword evidence="2" id="KW-0175">Coiled coil</keyword>
<comment type="caution">
    <text evidence="3">The sequence shown here is derived from an EMBL/GenBank/DDBJ whole genome shotgun (WGS) entry which is preliminary data.</text>
</comment>
<dbReference type="Pfam" id="PF05600">
    <property type="entry name" value="CDK5RAP3"/>
    <property type="match status" value="1"/>
</dbReference>
<proteinExistence type="inferred from homology"/>
<protein>
    <recommendedName>
        <fullName evidence="5">CDK5 regulatory subunit-associated protein 3</fullName>
    </recommendedName>
</protein>
<dbReference type="PANTHER" id="PTHR14894:SF0">
    <property type="entry name" value="CDK5 REGULATORY SUBUNIT-ASSOCIATED PROTEIN 3"/>
    <property type="match status" value="1"/>
</dbReference>
<dbReference type="EMBL" id="JBAMIC010000021">
    <property type="protein sequence ID" value="KAK7092955.1"/>
    <property type="molecule type" value="Genomic_DNA"/>
</dbReference>
<feature type="coiled-coil region" evidence="2">
    <location>
        <begin position="126"/>
        <end position="157"/>
    </location>
</feature>
<dbReference type="GO" id="GO:0007346">
    <property type="term" value="P:regulation of mitotic cell cycle"/>
    <property type="evidence" value="ECO:0007669"/>
    <property type="project" value="TreeGrafter"/>
</dbReference>
<dbReference type="InterPro" id="IPR008491">
    <property type="entry name" value="CDK5RAP3"/>
</dbReference>
<keyword evidence="4" id="KW-1185">Reference proteome</keyword>
<dbReference type="AlphaFoldDB" id="A0AAN9ATB8"/>
<name>A0AAN9ATB8_9CAEN</name>
<dbReference type="PANTHER" id="PTHR14894">
    <property type="entry name" value="CDK5 REGULATORY SUBUNIT-ASSOCIATED PROTEIN 3"/>
    <property type="match status" value="1"/>
</dbReference>